<feature type="region of interest" description="Disordered" evidence="5">
    <location>
        <begin position="193"/>
        <end position="212"/>
    </location>
</feature>
<dbReference type="EMBL" id="CM026425">
    <property type="protein sequence ID" value="KAG0575782.1"/>
    <property type="molecule type" value="Genomic_DNA"/>
</dbReference>
<feature type="compositionally biased region" description="Basic and acidic residues" evidence="5">
    <location>
        <begin position="109"/>
        <end position="121"/>
    </location>
</feature>
<keyword evidence="2" id="KW-0808">Transferase</keyword>
<gene>
    <name evidence="7" type="ORF">KC19_5G030600</name>
</gene>
<dbReference type="InterPro" id="IPR004147">
    <property type="entry name" value="ABC1_dom"/>
</dbReference>
<dbReference type="GO" id="GO:0016740">
    <property type="term" value="F:transferase activity"/>
    <property type="evidence" value="ECO:0007669"/>
    <property type="project" value="UniProtKB-KW"/>
</dbReference>
<evidence type="ECO:0000256" key="3">
    <source>
        <dbReference type="ARBA" id="ARBA00022741"/>
    </source>
</evidence>
<comment type="similarity">
    <text evidence="1">Belongs to the protein kinase superfamily. ADCK protein kinase family.</text>
</comment>
<proteinExistence type="inferred from homology"/>
<protein>
    <recommendedName>
        <fullName evidence="6">ABC1 atypical kinase-like domain-containing protein</fullName>
    </recommendedName>
</protein>
<accession>A0A8T0HXD5</accession>
<dbReference type="AlphaFoldDB" id="A0A8T0HXD5"/>
<keyword evidence="8" id="KW-1185">Reference proteome</keyword>
<keyword evidence="3" id="KW-0547">Nucleotide-binding</keyword>
<dbReference type="GO" id="GO:0006744">
    <property type="term" value="P:ubiquinone biosynthetic process"/>
    <property type="evidence" value="ECO:0007669"/>
    <property type="project" value="TreeGrafter"/>
</dbReference>
<evidence type="ECO:0000256" key="2">
    <source>
        <dbReference type="ARBA" id="ARBA00022679"/>
    </source>
</evidence>
<name>A0A8T0HXD5_CERPU</name>
<dbReference type="OrthoDB" id="201153at2759"/>
<dbReference type="CDD" id="cd13970">
    <property type="entry name" value="ABC1_ADCK3"/>
    <property type="match status" value="1"/>
</dbReference>
<dbReference type="Pfam" id="PF03109">
    <property type="entry name" value="ABC1"/>
    <property type="match status" value="1"/>
</dbReference>
<feature type="compositionally biased region" description="Basic and acidic residues" evidence="5">
    <location>
        <begin position="69"/>
        <end position="78"/>
    </location>
</feature>
<evidence type="ECO:0000313" key="8">
    <source>
        <dbReference type="Proteomes" id="UP000822688"/>
    </source>
</evidence>
<evidence type="ECO:0000313" key="7">
    <source>
        <dbReference type="EMBL" id="KAG0575782.1"/>
    </source>
</evidence>
<dbReference type="SUPFAM" id="SSF56112">
    <property type="entry name" value="Protein kinase-like (PK-like)"/>
    <property type="match status" value="1"/>
</dbReference>
<sequence>MSHLQDFGKVASGLAMVVKESMRRAPRLRPENVSGTALELLKAVTGTVTDLTGLTQGFVRELQNRELGHRGAGEETRAGRSHVGGSAAASGREESYLVKPLDNLGPPRGSRESSASDRAEEVLTKVKEEILPGVGKSSMSKPLQEFTPVDSDCFEKAPPSSRVLDPKLDRQAIGAEQVLLGLQKGGLGAEVNAGNRDFKAPPKKRKARERRVPSTPLGRVMGFAGLGAGLAWGTFQESAKRVWGGQGPTVPGQAVLSPFLTEANAERLAVALCRMRGAALKVGQMLSIQDESIVPRPILEALERVRQGADVMPNRQLMKVIEGELGPNWQDRLESFDAEPIASASIGQVHRAVLKDGTVVAMKVQYPGVANSIDSDIENVKRLLDYTNVIPKGLYLDQAMRVAKDELARECDYKLEAINQKRFRELLKDDKAFYVPRVYDEFCNTRVLATELVPGISIDKVKELDQSVRNRVSTELLNLTLRELFDFRFMQTDPNWGNFLYDEAKGTINLIDFGAAREYPKKFVDDYLKMILACANKDREQVVRQSIRLGFLTGKEPNVMLNAHVEAAFVVGLPFAKPGGFDFRTTNLTQEVTKLGATMLRYRLTAPPDEAYSLHRKLSGSFLACVKLGAVVHCREMFLKVYDNYDFSPEDEDATNIRRVAGSSS</sequence>
<feature type="region of interest" description="Disordered" evidence="5">
    <location>
        <begin position="69"/>
        <end position="121"/>
    </location>
</feature>
<dbReference type="GO" id="GO:0005524">
    <property type="term" value="F:ATP binding"/>
    <property type="evidence" value="ECO:0007669"/>
    <property type="project" value="UniProtKB-KW"/>
</dbReference>
<dbReference type="InterPro" id="IPR034646">
    <property type="entry name" value="ADCK3_dom"/>
</dbReference>
<evidence type="ECO:0000256" key="1">
    <source>
        <dbReference type="ARBA" id="ARBA00009670"/>
    </source>
</evidence>
<organism evidence="7 8">
    <name type="scientific">Ceratodon purpureus</name>
    <name type="common">Fire moss</name>
    <name type="synonym">Dicranum purpureum</name>
    <dbReference type="NCBI Taxonomy" id="3225"/>
    <lineage>
        <taxon>Eukaryota</taxon>
        <taxon>Viridiplantae</taxon>
        <taxon>Streptophyta</taxon>
        <taxon>Embryophyta</taxon>
        <taxon>Bryophyta</taxon>
        <taxon>Bryophytina</taxon>
        <taxon>Bryopsida</taxon>
        <taxon>Dicranidae</taxon>
        <taxon>Pseudoditrichales</taxon>
        <taxon>Ditrichaceae</taxon>
        <taxon>Ceratodon</taxon>
    </lineage>
</organism>
<dbReference type="Gene3D" id="1.10.510.10">
    <property type="entry name" value="Transferase(Phosphotransferase) domain 1"/>
    <property type="match status" value="1"/>
</dbReference>
<dbReference type="Proteomes" id="UP000822688">
    <property type="component" value="Chromosome 5"/>
</dbReference>
<dbReference type="InterPro" id="IPR011009">
    <property type="entry name" value="Kinase-like_dom_sf"/>
</dbReference>
<evidence type="ECO:0000259" key="6">
    <source>
        <dbReference type="Pfam" id="PF03109"/>
    </source>
</evidence>
<comment type="caution">
    <text evidence="7">The sequence shown here is derived from an EMBL/GenBank/DDBJ whole genome shotgun (WGS) entry which is preliminary data.</text>
</comment>
<dbReference type="PANTHER" id="PTHR43851:SF3">
    <property type="entry name" value="COENZYME Q8"/>
    <property type="match status" value="1"/>
</dbReference>
<evidence type="ECO:0000256" key="5">
    <source>
        <dbReference type="SAM" id="MobiDB-lite"/>
    </source>
</evidence>
<dbReference type="InterPro" id="IPR051409">
    <property type="entry name" value="Atypical_kinase_ADCK"/>
</dbReference>
<evidence type="ECO:0000256" key="4">
    <source>
        <dbReference type="ARBA" id="ARBA00022840"/>
    </source>
</evidence>
<dbReference type="PANTHER" id="PTHR43851">
    <property type="match status" value="1"/>
</dbReference>
<feature type="domain" description="ABC1 atypical kinase-like" evidence="6">
    <location>
        <begin position="305"/>
        <end position="545"/>
    </location>
</feature>
<keyword evidence="4" id="KW-0067">ATP-binding</keyword>
<reference evidence="7" key="1">
    <citation type="submission" date="2020-06" db="EMBL/GenBank/DDBJ databases">
        <title>WGS assembly of Ceratodon purpureus strain R40.</title>
        <authorList>
            <person name="Carey S.B."/>
            <person name="Jenkins J."/>
            <person name="Shu S."/>
            <person name="Lovell J.T."/>
            <person name="Sreedasyam A."/>
            <person name="Maumus F."/>
            <person name="Tiley G.P."/>
            <person name="Fernandez-Pozo N."/>
            <person name="Barry K."/>
            <person name="Chen C."/>
            <person name="Wang M."/>
            <person name="Lipzen A."/>
            <person name="Daum C."/>
            <person name="Saski C.A."/>
            <person name="Payton A.C."/>
            <person name="Mcbreen J.C."/>
            <person name="Conrad R.E."/>
            <person name="Kollar L.M."/>
            <person name="Olsson S."/>
            <person name="Huttunen S."/>
            <person name="Landis J.B."/>
            <person name="Wickett N.J."/>
            <person name="Johnson M.G."/>
            <person name="Rensing S.A."/>
            <person name="Grimwood J."/>
            <person name="Schmutz J."/>
            <person name="Mcdaniel S.F."/>
        </authorList>
    </citation>
    <scope>NUCLEOTIDE SEQUENCE</scope>
    <source>
        <strain evidence="7">R40</strain>
    </source>
</reference>